<organism evidence="2 3">
    <name type="scientific">Pleurodeles waltl</name>
    <name type="common">Iberian ribbed newt</name>
    <dbReference type="NCBI Taxonomy" id="8319"/>
    <lineage>
        <taxon>Eukaryota</taxon>
        <taxon>Metazoa</taxon>
        <taxon>Chordata</taxon>
        <taxon>Craniata</taxon>
        <taxon>Vertebrata</taxon>
        <taxon>Euteleostomi</taxon>
        <taxon>Amphibia</taxon>
        <taxon>Batrachia</taxon>
        <taxon>Caudata</taxon>
        <taxon>Salamandroidea</taxon>
        <taxon>Salamandridae</taxon>
        <taxon>Pleurodelinae</taxon>
        <taxon>Pleurodeles</taxon>
    </lineage>
</organism>
<proteinExistence type="predicted"/>
<dbReference type="AlphaFoldDB" id="A0AAV7U0F1"/>
<gene>
    <name evidence="2" type="ORF">NDU88_007149</name>
</gene>
<name>A0AAV7U0F1_PLEWA</name>
<protein>
    <submittedName>
        <fullName evidence="2">Uncharacterized protein</fullName>
    </submittedName>
</protein>
<comment type="caution">
    <text evidence="2">The sequence shown here is derived from an EMBL/GenBank/DDBJ whole genome shotgun (WGS) entry which is preliminary data.</text>
</comment>
<sequence length="92" mass="10133">MSPARSRKGSIISSDNLMPVELGQESREGVKAAAGQSHDGKAAANWEAAKDEEAAAKRVAEETIWAFEEIKLEMKKAEEWRALAEQKLILTH</sequence>
<evidence type="ECO:0000313" key="2">
    <source>
        <dbReference type="EMBL" id="KAJ1181950.1"/>
    </source>
</evidence>
<feature type="region of interest" description="Disordered" evidence="1">
    <location>
        <begin position="1"/>
        <end position="48"/>
    </location>
</feature>
<evidence type="ECO:0000256" key="1">
    <source>
        <dbReference type="SAM" id="MobiDB-lite"/>
    </source>
</evidence>
<accession>A0AAV7U0F1</accession>
<keyword evidence="3" id="KW-1185">Reference proteome</keyword>
<dbReference type="Proteomes" id="UP001066276">
    <property type="component" value="Chromosome 3_2"/>
</dbReference>
<reference evidence="2" key="1">
    <citation type="journal article" date="2022" name="bioRxiv">
        <title>Sequencing and chromosome-scale assembly of the giantPleurodeles waltlgenome.</title>
        <authorList>
            <person name="Brown T."/>
            <person name="Elewa A."/>
            <person name="Iarovenko S."/>
            <person name="Subramanian E."/>
            <person name="Araus A.J."/>
            <person name="Petzold A."/>
            <person name="Susuki M."/>
            <person name="Suzuki K.-i.T."/>
            <person name="Hayashi T."/>
            <person name="Toyoda A."/>
            <person name="Oliveira C."/>
            <person name="Osipova E."/>
            <person name="Leigh N.D."/>
            <person name="Simon A."/>
            <person name="Yun M.H."/>
        </authorList>
    </citation>
    <scope>NUCLEOTIDE SEQUENCE</scope>
    <source>
        <strain evidence="2">20211129_DDA</strain>
        <tissue evidence="2">Liver</tissue>
    </source>
</reference>
<dbReference type="EMBL" id="JANPWB010000006">
    <property type="protein sequence ID" value="KAJ1181950.1"/>
    <property type="molecule type" value="Genomic_DNA"/>
</dbReference>
<evidence type="ECO:0000313" key="3">
    <source>
        <dbReference type="Proteomes" id="UP001066276"/>
    </source>
</evidence>